<dbReference type="PANTHER" id="PTHR34310">
    <property type="entry name" value="DUF427 DOMAIN PROTEIN (AFU_ORTHOLOGUE AFUA_3G02220)"/>
    <property type="match status" value="1"/>
</dbReference>
<accession>A0A9E7MBS1</accession>
<dbReference type="Pfam" id="PF04248">
    <property type="entry name" value="NTP_transf_9"/>
    <property type="match status" value="1"/>
</dbReference>
<keyword evidence="3" id="KW-1185">Reference proteome</keyword>
<dbReference type="InterPro" id="IPR038694">
    <property type="entry name" value="DUF427_sf"/>
</dbReference>
<dbReference type="PANTHER" id="PTHR34310:SF5">
    <property type="entry name" value="DUF427 DOMAIN PROTEIN (AFU_ORTHOLOGUE AFUA_3G02220)"/>
    <property type="match status" value="1"/>
</dbReference>
<dbReference type="EMBL" id="CP080572">
    <property type="protein sequence ID" value="USH00739.1"/>
    <property type="molecule type" value="Genomic_DNA"/>
</dbReference>
<organism evidence="2 3">
    <name type="scientific">Thermococcus argininiproducens</name>
    <dbReference type="NCBI Taxonomy" id="2866384"/>
    <lineage>
        <taxon>Archaea</taxon>
        <taxon>Methanobacteriati</taxon>
        <taxon>Methanobacteriota</taxon>
        <taxon>Thermococci</taxon>
        <taxon>Thermococcales</taxon>
        <taxon>Thermococcaceae</taxon>
        <taxon>Thermococcus</taxon>
    </lineage>
</organism>
<evidence type="ECO:0000313" key="3">
    <source>
        <dbReference type="Proteomes" id="UP001056425"/>
    </source>
</evidence>
<evidence type="ECO:0000313" key="2">
    <source>
        <dbReference type="EMBL" id="USH00739.1"/>
    </source>
</evidence>
<dbReference type="GeneID" id="72777622"/>
<dbReference type="InterPro" id="IPR007361">
    <property type="entry name" value="DUF427"/>
</dbReference>
<dbReference type="RefSeq" id="WP_251950314.1">
    <property type="nucleotide sequence ID" value="NZ_CP080572.1"/>
</dbReference>
<reference evidence="2 3" key="1">
    <citation type="submission" date="2021-08" db="EMBL/GenBank/DDBJ databases">
        <title>Thermococcus onnuriiensis IOH2.</title>
        <authorList>
            <person name="Park Y.-J."/>
        </authorList>
    </citation>
    <scope>NUCLEOTIDE SEQUENCE [LARGE SCALE GENOMIC DNA]</scope>
    <source>
        <strain evidence="2 3">IOH2</strain>
    </source>
</reference>
<evidence type="ECO:0000259" key="1">
    <source>
        <dbReference type="Pfam" id="PF04248"/>
    </source>
</evidence>
<sequence>MVKAIWNGEIIAEAKRDEVILLEGNVYFPPDTVRKEFLRKSSTHTTCSWKGEASYYHVVVGEEVNEDAAWYYPNPKEAANTIQGYIAFWKGVKIVWDEKDEKV</sequence>
<protein>
    <submittedName>
        <fullName evidence="2">DUF427 domain-containing protein</fullName>
    </submittedName>
</protein>
<dbReference type="Proteomes" id="UP001056425">
    <property type="component" value="Chromosome"/>
</dbReference>
<dbReference type="AlphaFoldDB" id="A0A9E7MBS1"/>
<gene>
    <name evidence="2" type="ORF">K1720_04715</name>
</gene>
<name>A0A9E7MBS1_9EURY</name>
<dbReference type="KEGG" id="thei:K1720_04715"/>
<feature type="domain" description="DUF427" evidence="1">
    <location>
        <begin position="2"/>
        <end position="90"/>
    </location>
</feature>
<proteinExistence type="predicted"/>
<dbReference type="Gene3D" id="2.170.150.40">
    <property type="entry name" value="Domain of unknown function (DUF427)"/>
    <property type="match status" value="1"/>
</dbReference>